<dbReference type="InterPro" id="IPR002575">
    <property type="entry name" value="Aminoglycoside_PTrfase"/>
</dbReference>
<feature type="active site" description="Proton acceptor" evidence="8">
    <location>
        <position position="193"/>
    </location>
</feature>
<feature type="binding site" evidence="9">
    <location>
        <position position="212"/>
    </location>
    <ligand>
        <name>Mg(2+)</name>
        <dbReference type="ChEBI" id="CHEBI:18420"/>
    </ligand>
</feature>
<dbReference type="Pfam" id="PF01636">
    <property type="entry name" value="APH"/>
    <property type="match status" value="1"/>
</dbReference>
<reference evidence="11 12" key="1">
    <citation type="submission" date="2020-02" db="EMBL/GenBank/DDBJ databases">
        <authorList>
            <person name="Li X.-J."/>
            <person name="Han X.-M."/>
        </authorList>
    </citation>
    <scope>NUCLEOTIDE SEQUENCE [LARGE SCALE GENOMIC DNA]</scope>
    <source>
        <strain evidence="11 12">CCTCC AB 2017055</strain>
    </source>
</reference>
<dbReference type="Gene3D" id="3.90.1200.10">
    <property type="match status" value="1"/>
</dbReference>
<evidence type="ECO:0000256" key="8">
    <source>
        <dbReference type="PIRSR" id="PIRSR000706-1"/>
    </source>
</evidence>
<dbReference type="GO" id="GO:0016773">
    <property type="term" value="F:phosphotransferase activity, alcohol group as acceptor"/>
    <property type="evidence" value="ECO:0007669"/>
    <property type="project" value="InterPro"/>
</dbReference>
<evidence type="ECO:0000313" key="11">
    <source>
        <dbReference type="EMBL" id="NEE04602.1"/>
    </source>
</evidence>
<name>A0A6L9SJM9_9ACTN</name>
<evidence type="ECO:0000256" key="4">
    <source>
        <dbReference type="ARBA" id="ARBA00022777"/>
    </source>
</evidence>
<evidence type="ECO:0000259" key="10">
    <source>
        <dbReference type="Pfam" id="PF01636"/>
    </source>
</evidence>
<feature type="binding site" evidence="9">
    <location>
        <position position="198"/>
    </location>
    <ligand>
        <name>Mg(2+)</name>
        <dbReference type="ChEBI" id="CHEBI:18420"/>
    </ligand>
</feature>
<dbReference type="GO" id="GO:0046872">
    <property type="term" value="F:metal ion binding"/>
    <property type="evidence" value="ECO:0007669"/>
    <property type="project" value="UniProtKB-KW"/>
</dbReference>
<keyword evidence="4 7" id="KW-0418">Kinase</keyword>
<evidence type="ECO:0000313" key="12">
    <source>
        <dbReference type="Proteomes" id="UP000475214"/>
    </source>
</evidence>
<evidence type="ECO:0000256" key="3">
    <source>
        <dbReference type="ARBA" id="ARBA00022741"/>
    </source>
</evidence>
<keyword evidence="12" id="KW-1185">Reference proteome</keyword>
<evidence type="ECO:0000256" key="5">
    <source>
        <dbReference type="ARBA" id="ARBA00022840"/>
    </source>
</evidence>
<gene>
    <name evidence="11" type="ORF">G1H10_31005</name>
</gene>
<sequence>MSPEAAELESITTPDVVVALAGGDTITPVWKNQVGGLTFRLDNGRGTTRYVKWVAAENPHLDLAAEAERLSWAQRWIQVPHVLDFGSDDDGAWLVTSAVAGRSAVDPRWAADPKTAATAIGHGLRILHDALPVDDCPFDWSVDARLARARASLTDDAGLADRFSLDRYPGVTDPEARVASPPPVDRMVVCHGDACAPNTMLHDDGTFAAHVDLDNLGTADRWADLTVGAWSTEWNYGPGYEHVVYEAYGVEPDPERIAYYRLLWDLT</sequence>
<accession>A0A6L9SJM9</accession>
<keyword evidence="9" id="KW-0460">Magnesium</keyword>
<evidence type="ECO:0000256" key="6">
    <source>
        <dbReference type="ARBA" id="ARBA00023251"/>
    </source>
</evidence>
<proteinExistence type="inferred from homology"/>
<keyword evidence="3 7" id="KW-0547">Nucleotide-binding</keyword>
<evidence type="ECO:0000256" key="1">
    <source>
        <dbReference type="ARBA" id="ARBA00006219"/>
    </source>
</evidence>
<dbReference type="PIRSF" id="PIRSF000706">
    <property type="entry name" value="Kanamycin_kin"/>
    <property type="match status" value="1"/>
</dbReference>
<comment type="caution">
    <text evidence="11">The sequence shown here is derived from an EMBL/GenBank/DDBJ whole genome shotgun (WGS) entry which is preliminary data.</text>
</comment>
<evidence type="ECO:0000256" key="2">
    <source>
        <dbReference type="ARBA" id="ARBA00022679"/>
    </source>
</evidence>
<dbReference type="Gene3D" id="3.30.200.20">
    <property type="entry name" value="Phosphorylase Kinase, domain 1"/>
    <property type="match status" value="1"/>
</dbReference>
<dbReference type="Proteomes" id="UP000475214">
    <property type="component" value="Unassembled WGS sequence"/>
</dbReference>
<evidence type="ECO:0000256" key="9">
    <source>
        <dbReference type="PIRSR" id="PIRSR000706-2"/>
    </source>
</evidence>
<evidence type="ECO:0000256" key="7">
    <source>
        <dbReference type="PIRNR" id="PIRNR000706"/>
    </source>
</evidence>
<dbReference type="CDD" id="cd05150">
    <property type="entry name" value="APH"/>
    <property type="match status" value="1"/>
</dbReference>
<dbReference type="InterPro" id="IPR011009">
    <property type="entry name" value="Kinase-like_dom_sf"/>
</dbReference>
<dbReference type="SUPFAM" id="SSF56112">
    <property type="entry name" value="Protein kinase-like (PK-like)"/>
    <property type="match status" value="1"/>
</dbReference>
<dbReference type="GO" id="GO:0005524">
    <property type="term" value="F:ATP binding"/>
    <property type="evidence" value="ECO:0007669"/>
    <property type="project" value="UniProtKB-KW"/>
</dbReference>
<keyword evidence="5 7" id="KW-0067">ATP-binding</keyword>
<dbReference type="InterPro" id="IPR024165">
    <property type="entry name" value="Kan/Strep_kinase"/>
</dbReference>
<dbReference type="AlphaFoldDB" id="A0A6L9SJM9"/>
<dbReference type="GO" id="GO:0016301">
    <property type="term" value="F:kinase activity"/>
    <property type="evidence" value="ECO:0007669"/>
    <property type="project" value="UniProtKB-KW"/>
</dbReference>
<organism evidence="11 12">
    <name type="scientific">Phytoactinopolyspora halotolerans</name>
    <dbReference type="NCBI Taxonomy" id="1981512"/>
    <lineage>
        <taxon>Bacteria</taxon>
        <taxon>Bacillati</taxon>
        <taxon>Actinomycetota</taxon>
        <taxon>Actinomycetes</taxon>
        <taxon>Jiangellales</taxon>
        <taxon>Jiangellaceae</taxon>
        <taxon>Phytoactinopolyspora</taxon>
    </lineage>
</organism>
<dbReference type="PANTHER" id="PTHR21310">
    <property type="entry name" value="AMINOGLYCOSIDE PHOSPHOTRANSFERASE-RELATED-RELATED"/>
    <property type="match status" value="1"/>
</dbReference>
<dbReference type="PANTHER" id="PTHR21310:SF41">
    <property type="entry name" value="3'-PHOSPHOTRANSFERASE, PUTATIVE-RELATED"/>
    <property type="match status" value="1"/>
</dbReference>
<feature type="domain" description="Aminoglycoside phosphotransferase" evidence="10">
    <location>
        <begin position="38"/>
        <end position="259"/>
    </location>
</feature>
<protein>
    <submittedName>
        <fullName evidence="11">Aminoglycoside 3'-phosphotransferase</fullName>
    </submittedName>
</protein>
<keyword evidence="2 7" id="KW-0808">Transferase</keyword>
<dbReference type="EMBL" id="JAAGOA010000037">
    <property type="protein sequence ID" value="NEE04602.1"/>
    <property type="molecule type" value="Genomic_DNA"/>
</dbReference>
<dbReference type="GO" id="GO:0046677">
    <property type="term" value="P:response to antibiotic"/>
    <property type="evidence" value="ECO:0007669"/>
    <property type="project" value="UniProtKB-KW"/>
</dbReference>
<dbReference type="InterPro" id="IPR051678">
    <property type="entry name" value="AGP_Transferase"/>
</dbReference>
<comment type="similarity">
    <text evidence="1 7">Belongs to the aminoglycoside phosphotransferase family.</text>
</comment>
<keyword evidence="9" id="KW-0479">Metal-binding</keyword>
<keyword evidence="6 7" id="KW-0046">Antibiotic resistance</keyword>